<keyword evidence="5 13" id="KW-0500">Molybdenum</keyword>
<dbReference type="GO" id="GO:0061599">
    <property type="term" value="F:molybdopterin molybdotransferase activity"/>
    <property type="evidence" value="ECO:0007669"/>
    <property type="project" value="UniProtKB-UniRule"/>
</dbReference>
<evidence type="ECO:0000256" key="1">
    <source>
        <dbReference type="ARBA" id="ARBA00001946"/>
    </source>
</evidence>
<dbReference type="EC" id="2.7.7.75" evidence="13"/>
<evidence type="ECO:0000256" key="6">
    <source>
        <dbReference type="ARBA" id="ARBA00022679"/>
    </source>
</evidence>
<dbReference type="InterPro" id="IPR005110">
    <property type="entry name" value="MoeA_linker/N"/>
</dbReference>
<dbReference type="OrthoDB" id="4349954at2759"/>
<dbReference type="Proteomes" id="UP000077755">
    <property type="component" value="Chromosome 1"/>
</dbReference>
<organism evidence="14 15">
    <name type="scientific">Daucus carota subsp. sativus</name>
    <name type="common">Carrot</name>
    <dbReference type="NCBI Taxonomy" id="79200"/>
    <lineage>
        <taxon>Eukaryota</taxon>
        <taxon>Viridiplantae</taxon>
        <taxon>Streptophyta</taxon>
        <taxon>Embryophyta</taxon>
        <taxon>Tracheophyta</taxon>
        <taxon>Spermatophyta</taxon>
        <taxon>Magnoliopsida</taxon>
        <taxon>eudicotyledons</taxon>
        <taxon>Gunneridae</taxon>
        <taxon>Pentapetalae</taxon>
        <taxon>asterids</taxon>
        <taxon>campanulids</taxon>
        <taxon>Apiales</taxon>
        <taxon>Apiaceae</taxon>
        <taxon>Apioideae</taxon>
        <taxon>Scandiceae</taxon>
        <taxon>Daucinae</taxon>
        <taxon>Daucus</taxon>
        <taxon>Daucus sect. Daucus</taxon>
    </lineage>
</organism>
<evidence type="ECO:0000256" key="10">
    <source>
        <dbReference type="ARBA" id="ARBA00022842"/>
    </source>
</evidence>
<dbReference type="SUPFAM" id="SSF53218">
    <property type="entry name" value="Molybdenum cofactor biosynthesis proteins"/>
    <property type="match status" value="2"/>
</dbReference>
<dbReference type="PROSITE" id="PS01079">
    <property type="entry name" value="MOCF_BIOSYNTHESIS_2"/>
    <property type="match status" value="1"/>
</dbReference>
<dbReference type="NCBIfam" id="TIGR00177">
    <property type="entry name" value="molyb_syn"/>
    <property type="match status" value="2"/>
</dbReference>
<dbReference type="Pfam" id="PF03453">
    <property type="entry name" value="MoeA_N"/>
    <property type="match status" value="1"/>
</dbReference>
<dbReference type="NCBIfam" id="NF045515">
    <property type="entry name" value="Glp_gephyrin"/>
    <property type="match status" value="1"/>
</dbReference>
<protein>
    <recommendedName>
        <fullName evidence="13">Molybdopterin biosynthesis protein CNX1</fullName>
    </recommendedName>
    <alternativeName>
        <fullName evidence="13">Molybdenum cofactor biosynthesis enzyme CNX1</fullName>
    </alternativeName>
    <domain>
        <recommendedName>
            <fullName evidence="13">Molybdopterin molybdenumtransferase</fullName>
            <shortName evidence="13">MPT Mo-transferase</shortName>
            <ecNumber evidence="13">2.10.1.1</ecNumber>
        </recommendedName>
        <alternativeName>
            <fullName evidence="13">Domain E</fullName>
        </alternativeName>
    </domain>
    <domain>
        <recommendedName>
            <fullName evidence="13">Molybdopterin adenylyltransferase</fullName>
            <shortName evidence="13">MPT adenylyltransferase</shortName>
            <ecNumber evidence="13">2.7.7.75</ecNumber>
        </recommendedName>
        <alternativeName>
            <fullName evidence="13">Domain G</fullName>
        </alternativeName>
    </domain>
</protein>
<dbReference type="AlphaFoldDB" id="A0A166FQW4"/>
<dbReference type="PANTHER" id="PTHR10192:SF5">
    <property type="entry name" value="GEPHYRIN"/>
    <property type="match status" value="1"/>
</dbReference>
<keyword evidence="10 13" id="KW-0460">Magnesium</keyword>
<comment type="function">
    <text evidence="13">Catalyzes two steps in the biosynthesis of the molybdenum cofactor. In the first step, molybdopterin is adenylated. Subsequently, molybdate is inserted into adenylated molybdopterin and AMP is released.</text>
</comment>
<dbReference type="InterPro" id="IPR005111">
    <property type="entry name" value="MoeA_C_domain_IV"/>
</dbReference>
<dbReference type="PANTHER" id="PTHR10192">
    <property type="entry name" value="MOLYBDOPTERIN BIOSYNTHESIS PROTEIN"/>
    <property type="match status" value="1"/>
</dbReference>
<dbReference type="Pfam" id="PF03454">
    <property type="entry name" value="MoeA_C"/>
    <property type="match status" value="1"/>
</dbReference>
<proteinExistence type="inferred from homology"/>
<dbReference type="Gene3D" id="3.40.980.10">
    <property type="entry name" value="MoaB/Mog-like domain"/>
    <property type="match status" value="2"/>
</dbReference>
<evidence type="ECO:0000256" key="7">
    <source>
        <dbReference type="ARBA" id="ARBA00022723"/>
    </source>
</evidence>
<dbReference type="InterPro" id="IPR036135">
    <property type="entry name" value="MoeA_linker/N_sf"/>
</dbReference>
<dbReference type="SUPFAM" id="SSF63882">
    <property type="entry name" value="MoeA N-terminal region -like"/>
    <property type="match status" value="1"/>
</dbReference>
<name>A0A166FQW4_DAUCS</name>
<keyword evidence="8" id="KW-0547">Nucleotide-binding</keyword>
<dbReference type="GO" id="GO:0005524">
    <property type="term" value="F:ATP binding"/>
    <property type="evidence" value="ECO:0007669"/>
    <property type="project" value="UniProtKB-UniRule"/>
</dbReference>
<dbReference type="GO" id="GO:0046872">
    <property type="term" value="F:metal ion binding"/>
    <property type="evidence" value="ECO:0007669"/>
    <property type="project" value="UniProtKB-UniRule"/>
</dbReference>
<evidence type="ECO:0000256" key="13">
    <source>
        <dbReference type="RuleBase" id="RU365090"/>
    </source>
</evidence>
<comment type="similarity">
    <text evidence="4">In the C-terminal section; belongs to the MoeA family.</text>
</comment>
<evidence type="ECO:0000313" key="15">
    <source>
        <dbReference type="Proteomes" id="UP000077755"/>
    </source>
</evidence>
<keyword evidence="6 13" id="KW-0808">Transferase</keyword>
<dbReference type="InterPro" id="IPR038987">
    <property type="entry name" value="MoeA-like"/>
</dbReference>
<dbReference type="KEGG" id="dcr:108204916"/>
<dbReference type="InterPro" id="IPR036688">
    <property type="entry name" value="MoeA_C_domain_IV_sf"/>
</dbReference>
<dbReference type="Gene3D" id="2.170.190.11">
    <property type="entry name" value="Molybdopterin biosynthesis moea protein, domain 3"/>
    <property type="match status" value="1"/>
</dbReference>
<dbReference type="InterPro" id="IPR001453">
    <property type="entry name" value="MoaB/Mog_dom"/>
</dbReference>
<dbReference type="InterPro" id="IPR036425">
    <property type="entry name" value="MoaB/Mog-like_dom_sf"/>
</dbReference>
<comment type="similarity">
    <text evidence="13">Belongs to the MoeA family.</text>
</comment>
<evidence type="ECO:0000256" key="8">
    <source>
        <dbReference type="ARBA" id="ARBA00022741"/>
    </source>
</evidence>
<dbReference type="Gramene" id="KZN08072">
    <property type="protein sequence ID" value="KZN08072"/>
    <property type="gene ID" value="DCAR_000741"/>
</dbReference>
<dbReference type="InterPro" id="IPR008284">
    <property type="entry name" value="MoCF_biosynth_CS"/>
</dbReference>
<sequence>MISPEEALQTILNVAQRLPPISVPIHDALDKVLAEDIRAPDPLPPYRASIKDGYAVVASDGPGEYPVITESRAGNDGIGVTVSPGTVAYVTTGGPIPDGADAVVQVEDTEIIRSDSVGLSRVKILVKTSPGVDIRPVGCDIEKDTVVLKSGECLGAAEIGLLATVGVVLVKVYPTPVIAVLSTGDELVEPTTECLGRGQIRDSNRAMMLAAATQHHCKVLDLGIAPDDEEETKRILDRAFSSGIHILMTSGGVSMGDRDYIKPLLEKKGKVHFDKVCMKPGKPFTFAEIVAESGENTKVDKILAFGLPGNPVSCLVCFHLFVVPSIRYVAGWENPYPLRVLARIKHSIKTDAARPEFHRAIVRWETTDGLGNQGFVAESTGHQMSSRLLSMKSANALLEMPASGGLISAGTSVTAIIISDLSDLAGSSRSLPVSNQAPQPVVSQVNGNASQGSEFTVAVLTVSDTVSSGSGPDRSGPRAVSVVNSSSEKLGGAKVVATSVVPDDIPRIKDILQKWSDVDKIDLIITLGGTGFTARDVTPEATKDLIEKETPGLLYVMMQESLKVTPFAMLSRSAAGIRGSTLIINMPGNPNAVAECMEALLPALKHALKQIKGDKREKHPRHVPHAQAVPTDTWEQSLKSASTVDKEAGCSCSH</sequence>
<dbReference type="FunFam" id="2.40.340.10:FF:000004">
    <property type="entry name" value="Molybdopterin molybdenumtransferase"/>
    <property type="match status" value="1"/>
</dbReference>
<dbReference type="Gene3D" id="2.40.340.10">
    <property type="entry name" value="MoeA, C-terminal, domain IV"/>
    <property type="match status" value="1"/>
</dbReference>
<dbReference type="CDD" id="cd00886">
    <property type="entry name" value="MogA_MoaB"/>
    <property type="match status" value="1"/>
</dbReference>
<comment type="catalytic activity">
    <reaction evidence="13">
        <text>molybdopterin + ATP + H(+) = adenylyl-molybdopterin + diphosphate</text>
        <dbReference type="Rhea" id="RHEA:31331"/>
        <dbReference type="ChEBI" id="CHEBI:15378"/>
        <dbReference type="ChEBI" id="CHEBI:30616"/>
        <dbReference type="ChEBI" id="CHEBI:33019"/>
        <dbReference type="ChEBI" id="CHEBI:58698"/>
        <dbReference type="ChEBI" id="CHEBI:62727"/>
    </reaction>
</comment>
<evidence type="ECO:0000256" key="12">
    <source>
        <dbReference type="ARBA" id="ARBA00023268"/>
    </source>
</evidence>
<reference evidence="14" key="1">
    <citation type="journal article" date="2016" name="Nat. Genet.">
        <title>A high-quality carrot genome assembly provides new insights into carotenoid accumulation and asterid genome evolution.</title>
        <authorList>
            <person name="Iorizzo M."/>
            <person name="Ellison S."/>
            <person name="Senalik D."/>
            <person name="Zeng P."/>
            <person name="Satapoomin P."/>
            <person name="Huang J."/>
            <person name="Bowman M."/>
            <person name="Iovene M."/>
            <person name="Sanseverino W."/>
            <person name="Cavagnaro P."/>
            <person name="Yildiz M."/>
            <person name="Macko-Podgorni A."/>
            <person name="Moranska E."/>
            <person name="Grzebelus E."/>
            <person name="Grzebelus D."/>
            <person name="Ashrafi H."/>
            <person name="Zheng Z."/>
            <person name="Cheng S."/>
            <person name="Spooner D."/>
            <person name="Van Deynze A."/>
            <person name="Simon P."/>
        </authorList>
    </citation>
    <scope>NUCLEOTIDE SEQUENCE</scope>
    <source>
        <tissue evidence="14">Leaf</tissue>
    </source>
</reference>
<reference evidence="14" key="2">
    <citation type="submission" date="2022-03" db="EMBL/GenBank/DDBJ databases">
        <title>Draft title - Genomic analysis of global carrot germplasm unveils the trajectory of domestication and the origin of high carotenoid orange carrot.</title>
        <authorList>
            <person name="Iorizzo M."/>
            <person name="Ellison S."/>
            <person name="Senalik D."/>
            <person name="Macko-Podgorni A."/>
            <person name="Grzebelus D."/>
            <person name="Bostan H."/>
            <person name="Rolling W."/>
            <person name="Curaba J."/>
            <person name="Simon P."/>
        </authorList>
    </citation>
    <scope>NUCLEOTIDE SEQUENCE</scope>
    <source>
        <tissue evidence="14">Leaf</tissue>
    </source>
</reference>
<evidence type="ECO:0000256" key="4">
    <source>
        <dbReference type="ARBA" id="ARBA00008339"/>
    </source>
</evidence>
<dbReference type="OMA" id="HRAIVRW"/>
<keyword evidence="12" id="KW-0511">Multifunctional enzyme</keyword>
<evidence type="ECO:0000256" key="3">
    <source>
        <dbReference type="ARBA" id="ARBA00007589"/>
    </source>
</evidence>
<dbReference type="CDD" id="cd00887">
    <property type="entry name" value="MoeA"/>
    <property type="match status" value="1"/>
</dbReference>
<dbReference type="EMBL" id="CP093343">
    <property type="protein sequence ID" value="WOG81387.1"/>
    <property type="molecule type" value="Genomic_DNA"/>
</dbReference>
<dbReference type="FunFam" id="3.40.980.10:FF:000002">
    <property type="entry name" value="Molybdopterin molybdenumtransferase"/>
    <property type="match status" value="1"/>
</dbReference>
<keyword evidence="11 13" id="KW-0501">Molybdenum cofactor biosynthesis</keyword>
<comment type="catalytic activity">
    <reaction evidence="13">
        <text>adenylyl-molybdopterin + molybdate = Mo-molybdopterin + AMP + H(+)</text>
        <dbReference type="Rhea" id="RHEA:35047"/>
        <dbReference type="ChEBI" id="CHEBI:15378"/>
        <dbReference type="ChEBI" id="CHEBI:36264"/>
        <dbReference type="ChEBI" id="CHEBI:62727"/>
        <dbReference type="ChEBI" id="CHEBI:71302"/>
        <dbReference type="ChEBI" id="CHEBI:456215"/>
    </reaction>
</comment>
<dbReference type="SMART" id="SM00852">
    <property type="entry name" value="MoCF_biosynth"/>
    <property type="match status" value="2"/>
</dbReference>
<keyword evidence="7 13" id="KW-0479">Metal-binding</keyword>
<comment type="cofactor">
    <cofactor evidence="1 13">
        <name>Mg(2+)</name>
        <dbReference type="ChEBI" id="CHEBI:18420"/>
    </cofactor>
</comment>
<evidence type="ECO:0000256" key="2">
    <source>
        <dbReference type="ARBA" id="ARBA00005046"/>
    </source>
</evidence>
<evidence type="ECO:0000256" key="5">
    <source>
        <dbReference type="ARBA" id="ARBA00022505"/>
    </source>
</evidence>
<gene>
    <name evidence="14" type="ORF">DCAR_0100534</name>
</gene>
<dbReference type="Pfam" id="PF00994">
    <property type="entry name" value="MoCF_biosynth"/>
    <property type="match status" value="2"/>
</dbReference>
<evidence type="ECO:0000256" key="9">
    <source>
        <dbReference type="ARBA" id="ARBA00022840"/>
    </source>
</evidence>
<comment type="similarity">
    <text evidence="3">In the N-terminal section; belongs to the MoaB/Mog family.</text>
</comment>
<dbReference type="SUPFAM" id="SSF63867">
    <property type="entry name" value="MoeA C-terminal domain-like"/>
    <property type="match status" value="1"/>
</dbReference>
<keyword evidence="15" id="KW-1185">Reference proteome</keyword>
<dbReference type="GO" id="GO:0005829">
    <property type="term" value="C:cytosol"/>
    <property type="evidence" value="ECO:0007669"/>
    <property type="project" value="TreeGrafter"/>
</dbReference>
<dbReference type="Gene3D" id="3.90.105.10">
    <property type="entry name" value="Molybdopterin biosynthesis moea protein, domain 2"/>
    <property type="match status" value="1"/>
</dbReference>
<dbReference type="FunFam" id="3.40.980.10:FF:000009">
    <property type="entry name" value="Molybdopterin molybdenumtransferase"/>
    <property type="match status" value="1"/>
</dbReference>
<dbReference type="PROSITE" id="PS01078">
    <property type="entry name" value="MOCF_BIOSYNTHESIS_1"/>
    <property type="match status" value="1"/>
</dbReference>
<dbReference type="GO" id="GO:0061598">
    <property type="term" value="F:molybdopterin adenylyltransferase activity"/>
    <property type="evidence" value="ECO:0007669"/>
    <property type="project" value="UniProtKB-UniRule"/>
</dbReference>
<evidence type="ECO:0000313" key="14">
    <source>
        <dbReference type="EMBL" id="WOG81387.1"/>
    </source>
</evidence>
<dbReference type="GO" id="GO:0006777">
    <property type="term" value="P:Mo-molybdopterin cofactor biosynthetic process"/>
    <property type="evidence" value="ECO:0007669"/>
    <property type="project" value="UniProtKB-UniRule"/>
</dbReference>
<evidence type="ECO:0000256" key="11">
    <source>
        <dbReference type="ARBA" id="ARBA00023150"/>
    </source>
</evidence>
<comment type="pathway">
    <text evidence="2 13">Cofactor biosynthesis; molybdopterin biosynthesis.</text>
</comment>
<dbReference type="FunFam" id="2.170.190.11:FF:000001">
    <property type="entry name" value="Molybdopterin molybdenumtransferase"/>
    <property type="match status" value="1"/>
</dbReference>
<dbReference type="EC" id="2.10.1.1" evidence="13"/>
<keyword evidence="9" id="KW-0067">ATP-binding</keyword>
<accession>A0A166FQW4</accession>